<dbReference type="PROSITE" id="PS51048">
    <property type="entry name" value="SGS"/>
    <property type="match status" value="1"/>
</dbReference>
<evidence type="ECO:0000259" key="2">
    <source>
        <dbReference type="PROSITE" id="PS51203"/>
    </source>
</evidence>
<dbReference type="PROSITE" id="PS51203">
    <property type="entry name" value="CS"/>
    <property type="match status" value="1"/>
</dbReference>
<dbReference type="GeneID" id="14888492"/>
<dbReference type="AlphaFoldDB" id="A0A0A1UB70"/>
<dbReference type="Proteomes" id="UP000014680">
    <property type="component" value="Unassembled WGS sequence"/>
</dbReference>
<keyword evidence="4" id="KW-1185">Reference proteome</keyword>
<organism evidence="3 4">
    <name type="scientific">Entamoeba invadens IP1</name>
    <dbReference type="NCBI Taxonomy" id="370355"/>
    <lineage>
        <taxon>Eukaryota</taxon>
        <taxon>Amoebozoa</taxon>
        <taxon>Evosea</taxon>
        <taxon>Archamoebae</taxon>
        <taxon>Mastigamoebida</taxon>
        <taxon>Entamoebidae</taxon>
        <taxon>Entamoeba</taxon>
    </lineage>
</organism>
<protein>
    <submittedName>
        <fullName evidence="3">Calcyclin-binding protein, putative</fullName>
    </submittedName>
</protein>
<feature type="domain" description="CS" evidence="2">
    <location>
        <begin position="4"/>
        <end position="96"/>
    </location>
</feature>
<dbReference type="RefSeq" id="XP_004256217.1">
    <property type="nucleotide sequence ID" value="XM_004256169.1"/>
</dbReference>
<evidence type="ECO:0000259" key="1">
    <source>
        <dbReference type="PROSITE" id="PS51048"/>
    </source>
</evidence>
<dbReference type="GO" id="GO:0005634">
    <property type="term" value="C:nucleus"/>
    <property type="evidence" value="ECO:0007669"/>
    <property type="project" value="TreeGrafter"/>
</dbReference>
<dbReference type="InterPro" id="IPR007699">
    <property type="entry name" value="SGS_dom"/>
</dbReference>
<dbReference type="EMBL" id="KB206629">
    <property type="protein sequence ID" value="ELP89446.1"/>
    <property type="molecule type" value="Genomic_DNA"/>
</dbReference>
<dbReference type="Pfam" id="PF04969">
    <property type="entry name" value="CS"/>
    <property type="match status" value="1"/>
</dbReference>
<dbReference type="OMA" id="VEKECYS"/>
<dbReference type="InterPro" id="IPR052289">
    <property type="entry name" value="Calcyclin-binding_UBL-bridge"/>
</dbReference>
<dbReference type="Gene3D" id="2.60.40.790">
    <property type="match status" value="1"/>
</dbReference>
<dbReference type="PANTHER" id="PTHR13164">
    <property type="entry name" value="CALICYLIN BINDING PROTEIN"/>
    <property type="match status" value="1"/>
</dbReference>
<dbReference type="VEuPathDB" id="AmoebaDB:EIN_390710"/>
<dbReference type="OrthoDB" id="164025at2759"/>
<dbReference type="KEGG" id="eiv:EIN_390710"/>
<evidence type="ECO:0000313" key="3">
    <source>
        <dbReference type="EMBL" id="ELP89446.1"/>
    </source>
</evidence>
<dbReference type="SUPFAM" id="SSF49764">
    <property type="entry name" value="HSP20-like chaperones"/>
    <property type="match status" value="1"/>
</dbReference>
<name>A0A0A1UB70_ENTIV</name>
<dbReference type="PANTHER" id="PTHR13164:SF3">
    <property type="entry name" value="CALCYCLIN-BINDING PROTEIN"/>
    <property type="match status" value="1"/>
</dbReference>
<proteinExistence type="predicted"/>
<dbReference type="InterPro" id="IPR008978">
    <property type="entry name" value="HSP20-like_chaperone"/>
</dbReference>
<feature type="domain" description="SGS" evidence="1">
    <location>
        <begin position="81"/>
        <end position="153"/>
    </location>
</feature>
<gene>
    <name evidence="3" type="ORF">EIN_390710</name>
</gene>
<sequence>MQTEQFKEIAYEDRTSSMKLMLFLNGVGAHDKSLISVKFESDSLDVEVKSLNGVNYHLNRKVFAPIDPAKSRYTLSSNRINIFLEKVTSTSWSQWEKQKDSFKAPKTDDKDPQAGLMNMMKDMYEKGDDDMKRTIAKAWTEAQDKKNSGAPML</sequence>
<reference evidence="3 4" key="1">
    <citation type="submission" date="2012-10" db="EMBL/GenBank/DDBJ databases">
        <authorList>
            <person name="Zafar N."/>
            <person name="Inman J."/>
            <person name="Hall N."/>
            <person name="Lorenzi H."/>
            <person name="Caler E."/>
        </authorList>
    </citation>
    <scope>NUCLEOTIDE SEQUENCE [LARGE SCALE GENOMIC DNA]</scope>
    <source>
        <strain evidence="3 4">IP1</strain>
    </source>
</reference>
<dbReference type="InterPro" id="IPR007052">
    <property type="entry name" value="CS_dom"/>
</dbReference>
<accession>A0A0A1UB70</accession>
<evidence type="ECO:0000313" key="4">
    <source>
        <dbReference type="Proteomes" id="UP000014680"/>
    </source>
</evidence>